<evidence type="ECO:0000256" key="1">
    <source>
        <dbReference type="SAM" id="SignalP"/>
    </source>
</evidence>
<name>A0A5C4R4V6_9RHOB</name>
<dbReference type="AlphaFoldDB" id="A0A5C4R4V6"/>
<keyword evidence="3" id="KW-0560">Oxidoreductase</keyword>
<dbReference type="Proteomes" id="UP000304880">
    <property type="component" value="Unassembled WGS sequence"/>
</dbReference>
<dbReference type="SUPFAM" id="SSF49482">
    <property type="entry name" value="Aromatic compound dioxygenase"/>
    <property type="match status" value="1"/>
</dbReference>
<feature type="domain" description="Intradiol ring-cleavage dioxygenases" evidence="2">
    <location>
        <begin position="67"/>
        <end position="170"/>
    </location>
</feature>
<evidence type="ECO:0000259" key="2">
    <source>
        <dbReference type="Pfam" id="PF00775"/>
    </source>
</evidence>
<dbReference type="Gene3D" id="2.60.130.10">
    <property type="entry name" value="Aromatic compound dioxygenase"/>
    <property type="match status" value="1"/>
</dbReference>
<protein>
    <submittedName>
        <fullName evidence="3">Intradiol ring-cleavage dioxygenase</fullName>
    </submittedName>
</protein>
<accession>A0A5C4R4V6</accession>
<dbReference type="Pfam" id="PF00775">
    <property type="entry name" value="Dioxygenase_C"/>
    <property type="match status" value="1"/>
</dbReference>
<feature type="chain" id="PRO_5023098185" evidence="1">
    <location>
        <begin position="30"/>
        <end position="237"/>
    </location>
</feature>
<feature type="signal peptide" evidence="1">
    <location>
        <begin position="1"/>
        <end position="29"/>
    </location>
</feature>
<keyword evidence="1" id="KW-0732">Signal</keyword>
<sequence>MIDRRQLLRSLAIAAPSVLGIGAVGQALAQDARAARLIAANVCQVTPATTQGPFYFDPRLMRGDIRDGRAGYPLALRLQVVDAACRPIQGARVDVWHCDAQGNYSGYPGQQQGDLSGETFLRGAQVTNQAGRAAFRTIWPGWYQGRTAHVHFKVLVGERDLLTGQIFFPDRFSRAVFDQLPDYARDSTRGRIFNDQDGIARRAGQGAYAEVTQVEGGFEAAMVIGLADDRGALLSRS</sequence>
<reference evidence="3 4" key="1">
    <citation type="submission" date="2019-06" db="EMBL/GenBank/DDBJ databases">
        <authorList>
            <person name="Li J."/>
        </authorList>
    </citation>
    <scope>NUCLEOTIDE SEQUENCE [LARGE SCALE GENOMIC DNA]</scope>
    <source>
        <strain evidence="3 4">CGMCC 1.8012</strain>
    </source>
</reference>
<evidence type="ECO:0000313" key="4">
    <source>
        <dbReference type="Proteomes" id="UP000304880"/>
    </source>
</evidence>
<dbReference type="InterPro" id="IPR015889">
    <property type="entry name" value="Intradiol_dOase_core"/>
</dbReference>
<keyword evidence="4" id="KW-1185">Reference proteome</keyword>
<keyword evidence="3" id="KW-0223">Dioxygenase</keyword>
<dbReference type="CDD" id="cd03457">
    <property type="entry name" value="intradiol_dioxygenase_like"/>
    <property type="match status" value="1"/>
</dbReference>
<gene>
    <name evidence="3" type="ORF">FHD67_12105</name>
</gene>
<dbReference type="GO" id="GO:0008199">
    <property type="term" value="F:ferric iron binding"/>
    <property type="evidence" value="ECO:0007669"/>
    <property type="project" value="InterPro"/>
</dbReference>
<dbReference type="InterPro" id="IPR006311">
    <property type="entry name" value="TAT_signal"/>
</dbReference>
<dbReference type="InterPro" id="IPR000627">
    <property type="entry name" value="Intradiol_dOase_C"/>
</dbReference>
<dbReference type="GeneID" id="97047106"/>
<evidence type="ECO:0000313" key="3">
    <source>
        <dbReference type="EMBL" id="TNH39010.1"/>
    </source>
</evidence>
<dbReference type="PROSITE" id="PS51318">
    <property type="entry name" value="TAT"/>
    <property type="match status" value="1"/>
</dbReference>
<dbReference type="PANTHER" id="PTHR34315">
    <property type="match status" value="1"/>
</dbReference>
<dbReference type="GO" id="GO:0016702">
    <property type="term" value="F:oxidoreductase activity, acting on single donors with incorporation of molecular oxygen, incorporation of two atoms of oxygen"/>
    <property type="evidence" value="ECO:0007669"/>
    <property type="project" value="InterPro"/>
</dbReference>
<organism evidence="3 4">
    <name type="scientific">Paracoccus haeundaensis</name>
    <dbReference type="NCBI Taxonomy" id="225362"/>
    <lineage>
        <taxon>Bacteria</taxon>
        <taxon>Pseudomonadati</taxon>
        <taxon>Pseudomonadota</taxon>
        <taxon>Alphaproteobacteria</taxon>
        <taxon>Rhodobacterales</taxon>
        <taxon>Paracoccaceae</taxon>
        <taxon>Paracoccus</taxon>
    </lineage>
</organism>
<dbReference type="RefSeq" id="WP_139598825.1">
    <property type="nucleotide sequence ID" value="NZ_VDDC01000020.1"/>
</dbReference>
<comment type="caution">
    <text evidence="3">The sequence shown here is derived from an EMBL/GenBank/DDBJ whole genome shotgun (WGS) entry which is preliminary data.</text>
</comment>
<dbReference type="EMBL" id="VDDC01000020">
    <property type="protein sequence ID" value="TNH39010.1"/>
    <property type="molecule type" value="Genomic_DNA"/>
</dbReference>
<proteinExistence type="predicted"/>
<dbReference type="PANTHER" id="PTHR34315:SF1">
    <property type="entry name" value="INTRADIOL RING-CLEAVAGE DIOXYGENASES DOMAIN-CONTAINING PROTEIN-RELATED"/>
    <property type="match status" value="1"/>
</dbReference>